<evidence type="ECO:0000313" key="10">
    <source>
        <dbReference type="EMBL" id="WVX80920.1"/>
    </source>
</evidence>
<accession>A0ABZ2CEI7</accession>
<dbReference type="Proteomes" id="UP001357223">
    <property type="component" value="Chromosome"/>
</dbReference>
<keyword evidence="6" id="KW-0067">ATP-binding</keyword>
<dbReference type="EC" id="2.7.10.2" evidence="2"/>
<organism evidence="10 11">
    <name type="scientific">Niallia oryzisoli</name>
    <dbReference type="NCBI Taxonomy" id="1737571"/>
    <lineage>
        <taxon>Bacteria</taxon>
        <taxon>Bacillati</taxon>
        <taxon>Bacillota</taxon>
        <taxon>Bacilli</taxon>
        <taxon>Bacillales</taxon>
        <taxon>Bacillaceae</taxon>
        <taxon>Niallia</taxon>
    </lineage>
</organism>
<dbReference type="SUPFAM" id="SSF52540">
    <property type="entry name" value="P-loop containing nucleoside triphosphate hydrolases"/>
    <property type="match status" value="1"/>
</dbReference>
<dbReference type="EMBL" id="CP137640">
    <property type="protein sequence ID" value="WVX80920.1"/>
    <property type="molecule type" value="Genomic_DNA"/>
</dbReference>
<dbReference type="InterPro" id="IPR050445">
    <property type="entry name" value="Bact_polysacc_biosynth/exp"/>
</dbReference>
<evidence type="ECO:0000256" key="5">
    <source>
        <dbReference type="ARBA" id="ARBA00022777"/>
    </source>
</evidence>
<dbReference type="InterPro" id="IPR005702">
    <property type="entry name" value="Wzc-like_C"/>
</dbReference>
<keyword evidence="11" id="KW-1185">Reference proteome</keyword>
<proteinExistence type="inferred from homology"/>
<dbReference type="Pfam" id="PF13614">
    <property type="entry name" value="AAA_31"/>
    <property type="match status" value="1"/>
</dbReference>
<dbReference type="InterPro" id="IPR027417">
    <property type="entry name" value="P-loop_NTPase"/>
</dbReference>
<dbReference type="InterPro" id="IPR025669">
    <property type="entry name" value="AAA_dom"/>
</dbReference>
<dbReference type="CDD" id="cd05387">
    <property type="entry name" value="BY-kinase"/>
    <property type="match status" value="1"/>
</dbReference>
<evidence type="ECO:0000256" key="1">
    <source>
        <dbReference type="ARBA" id="ARBA00007316"/>
    </source>
</evidence>
<dbReference type="GO" id="GO:0004715">
    <property type="term" value="F:non-membrane spanning protein tyrosine kinase activity"/>
    <property type="evidence" value="ECO:0007669"/>
    <property type="project" value="UniProtKB-EC"/>
</dbReference>
<evidence type="ECO:0000256" key="2">
    <source>
        <dbReference type="ARBA" id="ARBA00011903"/>
    </source>
</evidence>
<protein>
    <recommendedName>
        <fullName evidence="2">non-specific protein-tyrosine kinase</fullName>
        <ecNumber evidence="2">2.7.10.2</ecNumber>
    </recommendedName>
</protein>
<name>A0ABZ2CEI7_9BACI</name>
<comment type="catalytic activity">
    <reaction evidence="8">
        <text>L-tyrosyl-[protein] + ATP = O-phospho-L-tyrosyl-[protein] + ADP + H(+)</text>
        <dbReference type="Rhea" id="RHEA:10596"/>
        <dbReference type="Rhea" id="RHEA-COMP:10136"/>
        <dbReference type="Rhea" id="RHEA-COMP:20101"/>
        <dbReference type="ChEBI" id="CHEBI:15378"/>
        <dbReference type="ChEBI" id="CHEBI:30616"/>
        <dbReference type="ChEBI" id="CHEBI:46858"/>
        <dbReference type="ChEBI" id="CHEBI:61978"/>
        <dbReference type="ChEBI" id="CHEBI:456216"/>
        <dbReference type="EC" id="2.7.10.2"/>
    </reaction>
</comment>
<sequence length="215" mass="23430">MVKLLKRTRKRNLITYTFPESKISEEFRTIRTNVHFVTEGKKHTVILITSPKSGEGKSTTAANLAVSMAQQDEKVLLIDANLRRPAVHLIFKLPNSGGLTEVLTGNTQFEEAVTNTEIGKLDILSSGTFTNNPAELLASQAMKELLQKAAQVYDIVIIDSAPVLDLTDTKLFASQCDGVLLVLSQGNTQIEDAAEAKKALEFAKGDVSGVILNEM</sequence>
<gene>
    <name evidence="10" type="ORF">R4Z09_27510</name>
</gene>
<dbReference type="PANTHER" id="PTHR32309">
    <property type="entry name" value="TYROSINE-PROTEIN KINASE"/>
    <property type="match status" value="1"/>
</dbReference>
<evidence type="ECO:0000256" key="7">
    <source>
        <dbReference type="ARBA" id="ARBA00023137"/>
    </source>
</evidence>
<keyword evidence="4" id="KW-0547">Nucleotide-binding</keyword>
<evidence type="ECO:0000259" key="9">
    <source>
        <dbReference type="Pfam" id="PF13614"/>
    </source>
</evidence>
<dbReference type="NCBIfam" id="TIGR01007">
    <property type="entry name" value="eps_fam"/>
    <property type="match status" value="1"/>
</dbReference>
<evidence type="ECO:0000256" key="4">
    <source>
        <dbReference type="ARBA" id="ARBA00022741"/>
    </source>
</evidence>
<keyword evidence="3 10" id="KW-0808">Transferase</keyword>
<evidence type="ECO:0000256" key="3">
    <source>
        <dbReference type="ARBA" id="ARBA00022679"/>
    </source>
</evidence>
<dbReference type="Gene3D" id="3.40.50.300">
    <property type="entry name" value="P-loop containing nucleotide triphosphate hydrolases"/>
    <property type="match status" value="1"/>
</dbReference>
<dbReference type="RefSeq" id="WP_338449850.1">
    <property type="nucleotide sequence ID" value="NZ_CP137640.1"/>
</dbReference>
<evidence type="ECO:0000313" key="11">
    <source>
        <dbReference type="Proteomes" id="UP001357223"/>
    </source>
</evidence>
<reference evidence="10 11" key="1">
    <citation type="submission" date="2023-10" db="EMBL/GenBank/DDBJ databases">
        <title>Niallia locisalis sp.nov. isolated from a salt pond sample.</title>
        <authorList>
            <person name="Li X.-J."/>
            <person name="Dong L."/>
        </authorList>
    </citation>
    <scope>NUCLEOTIDE SEQUENCE [LARGE SCALE GENOMIC DNA]</scope>
    <source>
        <strain evidence="10 11">DSM 29761</strain>
    </source>
</reference>
<keyword evidence="5 10" id="KW-0418">Kinase</keyword>
<keyword evidence="7" id="KW-0829">Tyrosine-protein kinase</keyword>
<evidence type="ECO:0000256" key="6">
    <source>
        <dbReference type="ARBA" id="ARBA00022840"/>
    </source>
</evidence>
<dbReference type="PANTHER" id="PTHR32309:SF13">
    <property type="entry name" value="FERRIC ENTEROBACTIN TRANSPORT PROTEIN FEPE"/>
    <property type="match status" value="1"/>
</dbReference>
<evidence type="ECO:0000256" key="8">
    <source>
        <dbReference type="ARBA" id="ARBA00051245"/>
    </source>
</evidence>
<comment type="similarity">
    <text evidence="1">Belongs to the CpsD/CapB family.</text>
</comment>
<feature type="domain" description="AAA" evidence="9">
    <location>
        <begin position="44"/>
        <end position="182"/>
    </location>
</feature>